<evidence type="ECO:0000313" key="10">
    <source>
        <dbReference type="EMBL" id="MFC4135544.1"/>
    </source>
</evidence>
<gene>
    <name evidence="10" type="ORF">ACFOZ4_33435</name>
</gene>
<organism evidence="10 11">
    <name type="scientific">Hamadaea flava</name>
    <dbReference type="NCBI Taxonomy" id="1742688"/>
    <lineage>
        <taxon>Bacteria</taxon>
        <taxon>Bacillati</taxon>
        <taxon>Actinomycetota</taxon>
        <taxon>Actinomycetes</taxon>
        <taxon>Micromonosporales</taxon>
        <taxon>Micromonosporaceae</taxon>
        <taxon>Hamadaea</taxon>
    </lineage>
</organism>
<accession>A0ABV8LYK2</accession>
<dbReference type="SUPFAM" id="SSF52540">
    <property type="entry name" value="P-loop containing nucleoside triphosphate hydrolases"/>
    <property type="match status" value="1"/>
</dbReference>
<comment type="catalytic activity">
    <reaction evidence="8 9">
        <text>D-gluconate + ATP = 6-phospho-D-gluconate + ADP + H(+)</text>
        <dbReference type="Rhea" id="RHEA:19433"/>
        <dbReference type="ChEBI" id="CHEBI:15378"/>
        <dbReference type="ChEBI" id="CHEBI:18391"/>
        <dbReference type="ChEBI" id="CHEBI:30616"/>
        <dbReference type="ChEBI" id="CHEBI:58759"/>
        <dbReference type="ChEBI" id="CHEBI:456216"/>
        <dbReference type="EC" id="2.7.1.12"/>
    </reaction>
</comment>
<dbReference type="EMBL" id="JBHSAY010000023">
    <property type="protein sequence ID" value="MFC4135544.1"/>
    <property type="molecule type" value="Genomic_DNA"/>
</dbReference>
<comment type="caution">
    <text evidence="10">The sequence shown here is derived from an EMBL/GenBank/DDBJ whole genome shotgun (WGS) entry which is preliminary data.</text>
</comment>
<proteinExistence type="inferred from homology"/>
<dbReference type="RefSeq" id="WP_253750274.1">
    <property type="nucleotide sequence ID" value="NZ_JAMZDZ010000001.1"/>
</dbReference>
<dbReference type="PANTHER" id="PTHR43442:SF3">
    <property type="entry name" value="GLUCONOKINASE-RELATED"/>
    <property type="match status" value="1"/>
</dbReference>
<evidence type="ECO:0000256" key="8">
    <source>
        <dbReference type="ARBA" id="ARBA00048090"/>
    </source>
</evidence>
<dbReference type="InterPro" id="IPR027417">
    <property type="entry name" value="P-loop_NTPase"/>
</dbReference>
<comment type="pathway">
    <text evidence="1">Carbohydrate acid metabolism.</text>
</comment>
<comment type="similarity">
    <text evidence="2 9">Belongs to the gluconokinase GntK/GntV family.</text>
</comment>
<keyword evidence="5 9" id="KW-0547">Nucleotide-binding</keyword>
<keyword evidence="11" id="KW-1185">Reference proteome</keyword>
<dbReference type="Pfam" id="PF13671">
    <property type="entry name" value="AAA_33"/>
    <property type="match status" value="1"/>
</dbReference>
<dbReference type="EC" id="2.7.1.12" evidence="3 9"/>
<reference evidence="11" key="1">
    <citation type="journal article" date="2019" name="Int. J. Syst. Evol. Microbiol.">
        <title>The Global Catalogue of Microorganisms (GCM) 10K type strain sequencing project: providing services to taxonomists for standard genome sequencing and annotation.</title>
        <authorList>
            <consortium name="The Broad Institute Genomics Platform"/>
            <consortium name="The Broad Institute Genome Sequencing Center for Infectious Disease"/>
            <person name="Wu L."/>
            <person name="Ma J."/>
        </authorList>
    </citation>
    <scope>NUCLEOTIDE SEQUENCE [LARGE SCALE GENOMIC DNA]</scope>
    <source>
        <strain evidence="11">CGMCC 4.7289</strain>
    </source>
</reference>
<dbReference type="InterPro" id="IPR006001">
    <property type="entry name" value="Therm_gnt_kin"/>
</dbReference>
<evidence type="ECO:0000313" key="11">
    <source>
        <dbReference type="Proteomes" id="UP001595816"/>
    </source>
</evidence>
<dbReference type="NCBIfam" id="TIGR01313">
    <property type="entry name" value="therm_gnt_kin"/>
    <property type="match status" value="1"/>
</dbReference>
<dbReference type="Gene3D" id="3.40.50.300">
    <property type="entry name" value="P-loop containing nucleotide triphosphate hydrolases"/>
    <property type="match status" value="1"/>
</dbReference>
<dbReference type="CDD" id="cd02021">
    <property type="entry name" value="GntK"/>
    <property type="match status" value="1"/>
</dbReference>
<sequence length="178" mass="19628">MDSAPANSARHVVVMGVSGCGKSTVARRIAERTGFLFADADDYHSEENVDRMRRGVPLNDADRVPWLNRLAWWLAHQDRLGVSTVLACSALRRSYRDILRSGAPTLDFVHLAGPMQVIQLRLAHRAGHYMPSSLLESQYAALEPLQDDETGIVLDLAETPDELATDAIKRLKLPTIAG</sequence>
<evidence type="ECO:0000256" key="9">
    <source>
        <dbReference type="RuleBase" id="RU363066"/>
    </source>
</evidence>
<evidence type="ECO:0000256" key="2">
    <source>
        <dbReference type="ARBA" id="ARBA00008420"/>
    </source>
</evidence>
<evidence type="ECO:0000256" key="4">
    <source>
        <dbReference type="ARBA" id="ARBA00022679"/>
    </source>
</evidence>
<evidence type="ECO:0000256" key="7">
    <source>
        <dbReference type="ARBA" id="ARBA00022840"/>
    </source>
</evidence>
<evidence type="ECO:0000256" key="1">
    <source>
        <dbReference type="ARBA" id="ARBA00004761"/>
    </source>
</evidence>
<keyword evidence="7 9" id="KW-0067">ATP-binding</keyword>
<protein>
    <recommendedName>
        <fullName evidence="3 9">Gluconokinase</fullName>
        <ecNumber evidence="3 9">2.7.1.12</ecNumber>
    </recommendedName>
</protein>
<keyword evidence="6 9" id="KW-0418">Kinase</keyword>
<keyword evidence="4 9" id="KW-0808">Transferase</keyword>
<name>A0ABV8LYK2_9ACTN</name>
<evidence type="ECO:0000256" key="5">
    <source>
        <dbReference type="ARBA" id="ARBA00022741"/>
    </source>
</evidence>
<dbReference type="Proteomes" id="UP001595816">
    <property type="component" value="Unassembled WGS sequence"/>
</dbReference>
<dbReference type="PANTHER" id="PTHR43442">
    <property type="entry name" value="GLUCONOKINASE-RELATED"/>
    <property type="match status" value="1"/>
</dbReference>
<evidence type="ECO:0000256" key="3">
    <source>
        <dbReference type="ARBA" id="ARBA00012054"/>
    </source>
</evidence>
<evidence type="ECO:0000256" key="6">
    <source>
        <dbReference type="ARBA" id="ARBA00022777"/>
    </source>
</evidence>